<dbReference type="EMBL" id="LR797139">
    <property type="protein sequence ID" value="CAB4189485.1"/>
    <property type="molecule type" value="Genomic_DNA"/>
</dbReference>
<gene>
    <name evidence="3" type="ORF">UFOVP1208_4</name>
    <name evidence="4" type="ORF">UFOVP1263_13</name>
    <name evidence="2" type="ORF">UFOVP980_19</name>
</gene>
<name>A0A6J5Q444_9CAUD</name>
<keyword evidence="1" id="KW-0472">Membrane</keyword>
<sequence>MRSLNLHQALVAIVALIGISVLGALNRVSSEAVIAVYSMCAGGALGYVNGRFSAGKSGDSK</sequence>
<organism evidence="2">
    <name type="scientific">uncultured Caudovirales phage</name>
    <dbReference type="NCBI Taxonomy" id="2100421"/>
    <lineage>
        <taxon>Viruses</taxon>
        <taxon>Duplodnaviria</taxon>
        <taxon>Heunggongvirae</taxon>
        <taxon>Uroviricota</taxon>
        <taxon>Caudoviricetes</taxon>
        <taxon>Peduoviridae</taxon>
        <taxon>Maltschvirus</taxon>
        <taxon>Maltschvirus maltsch</taxon>
    </lineage>
</organism>
<evidence type="ECO:0000313" key="2">
    <source>
        <dbReference type="EMBL" id="CAB4176165.1"/>
    </source>
</evidence>
<keyword evidence="1" id="KW-1133">Transmembrane helix</keyword>
<feature type="transmembrane region" description="Helical" evidence="1">
    <location>
        <begin position="6"/>
        <end position="25"/>
    </location>
</feature>
<dbReference type="EMBL" id="LR797200">
    <property type="protein sequence ID" value="CAB4194099.1"/>
    <property type="molecule type" value="Genomic_DNA"/>
</dbReference>
<evidence type="ECO:0000256" key="1">
    <source>
        <dbReference type="SAM" id="Phobius"/>
    </source>
</evidence>
<proteinExistence type="predicted"/>
<accession>A0A6J5Q444</accession>
<evidence type="ECO:0000313" key="4">
    <source>
        <dbReference type="EMBL" id="CAB4194099.1"/>
    </source>
</evidence>
<dbReference type="EMBL" id="LR796933">
    <property type="protein sequence ID" value="CAB4176165.1"/>
    <property type="molecule type" value="Genomic_DNA"/>
</dbReference>
<keyword evidence="1" id="KW-0812">Transmembrane</keyword>
<evidence type="ECO:0000313" key="3">
    <source>
        <dbReference type="EMBL" id="CAB4189485.1"/>
    </source>
</evidence>
<feature type="transmembrane region" description="Helical" evidence="1">
    <location>
        <begin position="32"/>
        <end position="50"/>
    </location>
</feature>
<reference evidence="2" key="1">
    <citation type="submission" date="2020-05" db="EMBL/GenBank/DDBJ databases">
        <authorList>
            <person name="Chiriac C."/>
            <person name="Salcher M."/>
            <person name="Ghai R."/>
            <person name="Kavagutti S V."/>
        </authorList>
    </citation>
    <scope>NUCLEOTIDE SEQUENCE</scope>
</reference>
<protein>
    <submittedName>
        <fullName evidence="2">Uncharacterized protein</fullName>
    </submittedName>
</protein>